<proteinExistence type="predicted"/>
<keyword evidence="3 7" id="KW-1133">Transmembrane helix</keyword>
<feature type="compositionally biased region" description="Polar residues" evidence="6">
    <location>
        <begin position="630"/>
        <end position="645"/>
    </location>
</feature>
<keyword evidence="8" id="KW-0732">Signal</keyword>
<evidence type="ECO:0000256" key="8">
    <source>
        <dbReference type="SAM" id="SignalP"/>
    </source>
</evidence>
<feature type="signal peptide" evidence="8">
    <location>
        <begin position="1"/>
        <end position="21"/>
    </location>
</feature>
<dbReference type="Gene3D" id="3.30.40.10">
    <property type="entry name" value="Zinc/RING finger domain, C3HC4 (zinc finger)"/>
    <property type="match status" value="1"/>
</dbReference>
<comment type="subcellular location">
    <subcellularLocation>
        <location evidence="1">Membrane</location>
    </subcellularLocation>
</comment>
<organism evidence="10 11">
    <name type="scientific">Dissophora globulifera</name>
    <dbReference type="NCBI Taxonomy" id="979702"/>
    <lineage>
        <taxon>Eukaryota</taxon>
        <taxon>Fungi</taxon>
        <taxon>Fungi incertae sedis</taxon>
        <taxon>Mucoromycota</taxon>
        <taxon>Mortierellomycotina</taxon>
        <taxon>Mortierellomycetes</taxon>
        <taxon>Mortierellales</taxon>
        <taxon>Mortierellaceae</taxon>
        <taxon>Dissophora</taxon>
    </lineage>
</organism>
<dbReference type="Pfam" id="PF13639">
    <property type="entry name" value="zf-RING_2"/>
    <property type="match status" value="1"/>
</dbReference>
<evidence type="ECO:0000259" key="9">
    <source>
        <dbReference type="PROSITE" id="PS50089"/>
    </source>
</evidence>
<dbReference type="SUPFAM" id="SSF52025">
    <property type="entry name" value="PA domain"/>
    <property type="match status" value="1"/>
</dbReference>
<keyword evidence="11" id="KW-1185">Reference proteome</keyword>
<dbReference type="PROSITE" id="PS50089">
    <property type="entry name" value="ZF_RING_2"/>
    <property type="match status" value="1"/>
</dbReference>
<reference evidence="10" key="1">
    <citation type="journal article" date="2020" name="Fungal Divers.">
        <title>Resolving the Mortierellaceae phylogeny through synthesis of multi-gene phylogenetics and phylogenomics.</title>
        <authorList>
            <person name="Vandepol N."/>
            <person name="Liber J."/>
            <person name="Desiro A."/>
            <person name="Na H."/>
            <person name="Kennedy M."/>
            <person name="Barry K."/>
            <person name="Grigoriev I.V."/>
            <person name="Miller A.N."/>
            <person name="O'Donnell K."/>
            <person name="Stajich J.E."/>
            <person name="Bonito G."/>
        </authorList>
    </citation>
    <scope>NUCLEOTIDE SEQUENCE</scope>
    <source>
        <strain evidence="10">REB-010B</strain>
    </source>
</reference>
<feature type="domain" description="RING-type" evidence="9">
    <location>
        <begin position="412"/>
        <end position="454"/>
    </location>
</feature>
<feature type="compositionally biased region" description="Low complexity" evidence="6">
    <location>
        <begin position="311"/>
        <end position="341"/>
    </location>
</feature>
<feature type="region of interest" description="Disordered" evidence="6">
    <location>
        <begin position="590"/>
        <end position="663"/>
    </location>
</feature>
<dbReference type="InterPro" id="IPR013083">
    <property type="entry name" value="Znf_RING/FYVE/PHD"/>
</dbReference>
<dbReference type="GO" id="GO:0061630">
    <property type="term" value="F:ubiquitin protein ligase activity"/>
    <property type="evidence" value="ECO:0007669"/>
    <property type="project" value="TreeGrafter"/>
</dbReference>
<keyword evidence="5" id="KW-0862">Zinc</keyword>
<dbReference type="PANTHER" id="PTHR22765:SF434">
    <property type="entry name" value="GB|AAD18119.1-RELATED"/>
    <property type="match status" value="1"/>
</dbReference>
<evidence type="ECO:0000313" key="11">
    <source>
        <dbReference type="Proteomes" id="UP000738325"/>
    </source>
</evidence>
<keyword evidence="2 7" id="KW-0812">Transmembrane</keyword>
<dbReference type="SUPFAM" id="SSF57850">
    <property type="entry name" value="RING/U-box"/>
    <property type="match status" value="1"/>
</dbReference>
<dbReference type="InterPro" id="IPR001841">
    <property type="entry name" value="Znf_RING"/>
</dbReference>
<keyword evidence="5" id="KW-0863">Zinc-finger</keyword>
<dbReference type="GO" id="GO:0008270">
    <property type="term" value="F:zinc ion binding"/>
    <property type="evidence" value="ECO:0007669"/>
    <property type="project" value="UniProtKB-KW"/>
</dbReference>
<dbReference type="CDD" id="cd16454">
    <property type="entry name" value="RING-H2_PA-TM-RING"/>
    <property type="match status" value="1"/>
</dbReference>
<evidence type="ECO:0000256" key="5">
    <source>
        <dbReference type="PROSITE-ProRule" id="PRU00175"/>
    </source>
</evidence>
<dbReference type="Pfam" id="PF02225">
    <property type="entry name" value="PA"/>
    <property type="match status" value="1"/>
</dbReference>
<sequence length="663" mass="70251">MCLRRAVLALIVILTALSLSANNLACASIFKVPVPQLSFDTISVRDIPTNINSAETIVAGAKITAGVIDQTGAIPDSGFSGVLFDMGYACSTAFDPNNTLVAPEFYGLPKIALIRRGGPDVNNTCTFRTKILNAIANNSIAAIVYNNPDTMGLNDATAALNISDSTSSPLDIPGMLISYDDGMMLRTLLQNAIANGSANAYDRVRVTIGIDQKMPVVWELVLIVAMVLLAISFTVSVVLHCRLYALRQRIRMEAMARGADVLPNGTIRMRKLTLDKTLLDELPIRIYGEDPSPSTSTSNSESTPALPPTPTNTEAAAATAGVLTTPEAGSSEGEVSGTSSSQAPLSRSNSLRGSISGASIRSLRAVAAATALDAATSIQEAPVLAAASTSTDTPAPAITSTPAFDNVTGDTCAICLDEFSNGDELRMLPCHHEFHCECIDPWLIRKSSTCPLCKYDCLPRTEGEPERHGEDGNIVVPNDRFIEFIMGPDWVAARTMRGHNGTNATDRIGHFFETLADRIRGRPLPPQPGLTVYIRERSMPVYNQYPGNPSHAVQLDESGEVPMMLITPRGVSAAPAASATPARRASNISLTSLASRRSRSANVPTVVEVPAPTSVSSPSVVAEKEPSVRKGQQSHVEPEPSTSAGPSVVVDISAADESQSRSQ</sequence>
<feature type="compositionally biased region" description="Low complexity" evidence="6">
    <location>
        <begin position="291"/>
        <end position="304"/>
    </location>
</feature>
<dbReference type="SMART" id="SM00184">
    <property type="entry name" value="RING"/>
    <property type="match status" value="1"/>
</dbReference>
<gene>
    <name evidence="10" type="primary">RNF13_2</name>
    <name evidence="10" type="ORF">BGZ99_002393</name>
</gene>
<feature type="compositionally biased region" description="Polar residues" evidence="6">
    <location>
        <begin position="342"/>
        <end position="352"/>
    </location>
</feature>
<dbReference type="OrthoDB" id="8062037at2759"/>
<dbReference type="AlphaFoldDB" id="A0A9P6UXD5"/>
<evidence type="ECO:0000256" key="1">
    <source>
        <dbReference type="ARBA" id="ARBA00004370"/>
    </source>
</evidence>
<keyword evidence="5" id="KW-0479">Metal-binding</keyword>
<dbReference type="Proteomes" id="UP000738325">
    <property type="component" value="Unassembled WGS sequence"/>
</dbReference>
<evidence type="ECO:0000313" key="10">
    <source>
        <dbReference type="EMBL" id="KAG0323896.1"/>
    </source>
</evidence>
<evidence type="ECO:0000256" key="4">
    <source>
        <dbReference type="ARBA" id="ARBA00023136"/>
    </source>
</evidence>
<comment type="caution">
    <text evidence="10">The sequence shown here is derived from an EMBL/GenBank/DDBJ whole genome shotgun (WGS) entry which is preliminary data.</text>
</comment>
<dbReference type="EMBL" id="JAAAIP010000170">
    <property type="protein sequence ID" value="KAG0323896.1"/>
    <property type="molecule type" value="Genomic_DNA"/>
</dbReference>
<evidence type="ECO:0000256" key="3">
    <source>
        <dbReference type="ARBA" id="ARBA00022989"/>
    </source>
</evidence>
<evidence type="ECO:0000256" key="2">
    <source>
        <dbReference type="ARBA" id="ARBA00022692"/>
    </source>
</evidence>
<dbReference type="InterPro" id="IPR051826">
    <property type="entry name" value="E3_ubiquitin-ligase_domain"/>
</dbReference>
<evidence type="ECO:0000256" key="6">
    <source>
        <dbReference type="SAM" id="MobiDB-lite"/>
    </source>
</evidence>
<name>A0A9P6UXD5_9FUNG</name>
<dbReference type="FunFam" id="3.30.40.10:FF:000388">
    <property type="entry name" value="Putative RING zinc finger domain superfamily protein"/>
    <property type="match status" value="1"/>
</dbReference>
<feature type="compositionally biased region" description="Low complexity" evidence="6">
    <location>
        <begin position="590"/>
        <end position="621"/>
    </location>
</feature>
<dbReference type="GO" id="GO:0006511">
    <property type="term" value="P:ubiquitin-dependent protein catabolic process"/>
    <property type="evidence" value="ECO:0007669"/>
    <property type="project" value="TreeGrafter"/>
</dbReference>
<evidence type="ECO:0000256" key="7">
    <source>
        <dbReference type="SAM" id="Phobius"/>
    </source>
</evidence>
<protein>
    <submittedName>
        <fullName evidence="10">E3 ubiquitin-protein ligase rnf13</fullName>
    </submittedName>
</protein>
<feature type="transmembrane region" description="Helical" evidence="7">
    <location>
        <begin position="220"/>
        <end position="245"/>
    </location>
</feature>
<dbReference type="Gene3D" id="3.50.30.30">
    <property type="match status" value="1"/>
</dbReference>
<accession>A0A9P6UXD5</accession>
<dbReference type="InterPro" id="IPR003137">
    <property type="entry name" value="PA_domain"/>
</dbReference>
<dbReference type="PANTHER" id="PTHR22765">
    <property type="entry name" value="RING FINGER AND PROTEASE ASSOCIATED DOMAIN-CONTAINING"/>
    <property type="match status" value="1"/>
</dbReference>
<feature type="region of interest" description="Disordered" evidence="6">
    <location>
        <begin position="289"/>
        <end position="352"/>
    </location>
</feature>
<keyword evidence="4 7" id="KW-0472">Membrane</keyword>
<feature type="chain" id="PRO_5040304497" evidence="8">
    <location>
        <begin position="22"/>
        <end position="663"/>
    </location>
</feature>
<dbReference type="InterPro" id="IPR046450">
    <property type="entry name" value="PA_dom_sf"/>
</dbReference>
<dbReference type="GO" id="GO:0016020">
    <property type="term" value="C:membrane"/>
    <property type="evidence" value="ECO:0007669"/>
    <property type="project" value="UniProtKB-SubCell"/>
</dbReference>